<accession>A0A0A1SMM8</accession>
<dbReference type="Proteomes" id="UP000039046">
    <property type="component" value="Unassembled WGS sequence"/>
</dbReference>
<feature type="chain" id="PRO_5001989591" evidence="1">
    <location>
        <begin position="17"/>
        <end position="93"/>
    </location>
</feature>
<gene>
    <name evidence="2" type="ORF">VHEMI01713</name>
</gene>
<reference evidence="2 3" key="1">
    <citation type="journal article" date="2015" name="Genome Announc.">
        <title>Draft Genome Sequence and Gene Annotation of the Entomopathogenic Fungus Verticillium hemipterigenum.</title>
        <authorList>
            <person name="Horn F."/>
            <person name="Habel A."/>
            <person name="Scharf D.H."/>
            <person name="Dworschak J."/>
            <person name="Brakhage A.A."/>
            <person name="Guthke R."/>
            <person name="Hertweck C."/>
            <person name="Linde J."/>
        </authorList>
    </citation>
    <scope>NUCLEOTIDE SEQUENCE [LARGE SCALE GENOMIC DNA]</scope>
</reference>
<sequence>MKFTGAIVSILATSLAATVPVYNATAVALAFNEAAKAHSTTHGGCPGDGGANGNFFETITDTITAIGGVGGEWVEFVGSILNGHGGDHYVNKQ</sequence>
<dbReference type="EMBL" id="CDHN01000001">
    <property type="protein sequence ID" value="CEJ81593.1"/>
    <property type="molecule type" value="Genomic_DNA"/>
</dbReference>
<keyword evidence="1" id="KW-0732">Signal</keyword>
<proteinExistence type="predicted"/>
<name>A0A0A1SMM8_9HYPO</name>
<protein>
    <submittedName>
        <fullName evidence="2">Uncharacterized protein</fullName>
    </submittedName>
</protein>
<feature type="signal peptide" evidence="1">
    <location>
        <begin position="1"/>
        <end position="16"/>
    </location>
</feature>
<evidence type="ECO:0000256" key="1">
    <source>
        <dbReference type="SAM" id="SignalP"/>
    </source>
</evidence>
<evidence type="ECO:0000313" key="3">
    <source>
        <dbReference type="Proteomes" id="UP000039046"/>
    </source>
</evidence>
<dbReference type="HOGENOM" id="CLU_2401227_0_0_1"/>
<organism evidence="2 3">
    <name type="scientific">[Torrubiella] hemipterigena</name>
    <dbReference type="NCBI Taxonomy" id="1531966"/>
    <lineage>
        <taxon>Eukaryota</taxon>
        <taxon>Fungi</taxon>
        <taxon>Dikarya</taxon>
        <taxon>Ascomycota</taxon>
        <taxon>Pezizomycotina</taxon>
        <taxon>Sordariomycetes</taxon>
        <taxon>Hypocreomycetidae</taxon>
        <taxon>Hypocreales</taxon>
        <taxon>Clavicipitaceae</taxon>
        <taxon>Clavicipitaceae incertae sedis</taxon>
        <taxon>'Torrubiella' clade</taxon>
    </lineage>
</organism>
<dbReference type="AlphaFoldDB" id="A0A0A1SMM8"/>
<evidence type="ECO:0000313" key="2">
    <source>
        <dbReference type="EMBL" id="CEJ81593.1"/>
    </source>
</evidence>
<keyword evidence="3" id="KW-1185">Reference proteome</keyword>